<dbReference type="SMART" id="SM00667">
    <property type="entry name" value="LisH"/>
    <property type="match status" value="1"/>
</dbReference>
<dbReference type="GO" id="GO:0034657">
    <property type="term" value="C:GID complex"/>
    <property type="evidence" value="ECO:0007669"/>
    <property type="project" value="TreeGrafter"/>
</dbReference>
<comment type="caution">
    <text evidence="5">The sequence shown here is derived from an EMBL/GenBank/DDBJ whole genome shotgun (WGS) entry which is preliminary data.</text>
</comment>
<dbReference type="Pfam" id="PF21889">
    <property type="entry name" value="TPR1-like_2nd"/>
    <property type="match status" value="1"/>
</dbReference>
<evidence type="ECO:0000313" key="6">
    <source>
        <dbReference type="Proteomes" id="UP000789831"/>
    </source>
</evidence>
<keyword evidence="6" id="KW-1185">Reference proteome</keyword>
<dbReference type="GO" id="GO:0043161">
    <property type="term" value="P:proteasome-mediated ubiquitin-dependent protein catabolic process"/>
    <property type="evidence" value="ECO:0007669"/>
    <property type="project" value="TreeGrafter"/>
</dbReference>
<dbReference type="Proteomes" id="UP000789831">
    <property type="component" value="Unassembled WGS sequence"/>
</dbReference>
<keyword evidence="2" id="KW-0677">Repeat</keyword>
<accession>A0A9N9GFG6</accession>
<dbReference type="PANTHER" id="PTHR22838">
    <property type="entry name" value="WD REPEAT PROTEIN 26-RELATED"/>
    <property type="match status" value="1"/>
</dbReference>
<dbReference type="InterPro" id="IPR051350">
    <property type="entry name" value="WD_repeat-ST_regulator"/>
</dbReference>
<organism evidence="5 6">
    <name type="scientific">Ambispora gerdemannii</name>
    <dbReference type="NCBI Taxonomy" id="144530"/>
    <lineage>
        <taxon>Eukaryota</taxon>
        <taxon>Fungi</taxon>
        <taxon>Fungi incertae sedis</taxon>
        <taxon>Mucoromycota</taxon>
        <taxon>Glomeromycotina</taxon>
        <taxon>Glomeromycetes</taxon>
        <taxon>Archaeosporales</taxon>
        <taxon>Ambisporaceae</taxon>
        <taxon>Ambispora</taxon>
    </lineage>
</organism>
<dbReference type="InterPro" id="IPR054080">
    <property type="entry name" value="TPR1-like_2nd"/>
</dbReference>
<dbReference type="SMART" id="SM00668">
    <property type="entry name" value="CTLH"/>
    <property type="match status" value="1"/>
</dbReference>
<dbReference type="PANTHER" id="PTHR22838:SF0">
    <property type="entry name" value="WD REPEAT-CONTAINING PROTEIN 26"/>
    <property type="match status" value="1"/>
</dbReference>
<evidence type="ECO:0000259" key="4">
    <source>
        <dbReference type="PROSITE" id="PS50897"/>
    </source>
</evidence>
<feature type="compositionally biased region" description="Basic and acidic residues" evidence="3">
    <location>
        <begin position="106"/>
        <end position="119"/>
    </location>
</feature>
<keyword evidence="1" id="KW-0853">WD repeat</keyword>
<feature type="region of interest" description="Disordered" evidence="3">
    <location>
        <begin position="67"/>
        <end position="119"/>
    </location>
</feature>
<dbReference type="EMBL" id="CAJVPL010002081">
    <property type="protein sequence ID" value="CAG8598641.1"/>
    <property type="molecule type" value="Genomic_DNA"/>
</dbReference>
<reference evidence="5" key="1">
    <citation type="submission" date="2021-06" db="EMBL/GenBank/DDBJ databases">
        <authorList>
            <person name="Kallberg Y."/>
            <person name="Tangrot J."/>
            <person name="Rosling A."/>
        </authorList>
    </citation>
    <scope>NUCLEOTIDE SEQUENCE</scope>
    <source>
        <strain evidence="5">MT106</strain>
    </source>
</reference>
<dbReference type="PROSITE" id="PS50896">
    <property type="entry name" value="LISH"/>
    <property type="match status" value="1"/>
</dbReference>
<gene>
    <name evidence="5" type="ORF">AGERDE_LOCUS8984</name>
</gene>
<feature type="domain" description="CTLH" evidence="4">
    <location>
        <begin position="187"/>
        <end position="244"/>
    </location>
</feature>
<feature type="compositionally biased region" description="Low complexity" evidence="3">
    <location>
        <begin position="67"/>
        <end position="76"/>
    </location>
</feature>
<dbReference type="OrthoDB" id="972532at2759"/>
<evidence type="ECO:0000256" key="3">
    <source>
        <dbReference type="SAM" id="MobiDB-lite"/>
    </source>
</evidence>
<name>A0A9N9GFG6_9GLOM</name>
<evidence type="ECO:0000256" key="1">
    <source>
        <dbReference type="ARBA" id="ARBA00022574"/>
    </source>
</evidence>
<evidence type="ECO:0000313" key="5">
    <source>
        <dbReference type="EMBL" id="CAG8598641.1"/>
    </source>
</evidence>
<protein>
    <submittedName>
        <fullName evidence="5">10586_t:CDS:1</fullName>
    </submittedName>
</protein>
<dbReference type="InterPro" id="IPR006594">
    <property type="entry name" value="LisH"/>
</dbReference>
<proteinExistence type="predicted"/>
<dbReference type="AlphaFoldDB" id="A0A9N9GFG6"/>
<dbReference type="PROSITE" id="PS50897">
    <property type="entry name" value="CTLH"/>
    <property type="match status" value="1"/>
</dbReference>
<dbReference type="Pfam" id="PF23627">
    <property type="entry name" value="LisH_WDR26"/>
    <property type="match status" value="1"/>
</dbReference>
<dbReference type="InterPro" id="IPR006595">
    <property type="entry name" value="CTLH_C"/>
</dbReference>
<sequence>MSMTASSRGNSVSDANQLPYPHLLDRASAAVTHTSPHTLIGSFEGDQSPTATTVVSLPFPYSSSHIITSPSNSSSSLAIDETRSQVSGYHPRDETDDYIQASDSDIDLRSPKRLRTEENNTDKKPIMRINSENGVGVGSTNGVTRANSNGDKIRQQELVRLMVQSLHNMGYSESAATLEKESGYPLESPTVAQFREGVLKGDWALVESLLPTLELDQTEDTVVVKFLIREQKYLELLEAQQKMKALVVLQHELTPLDYNLDRLHALPRHVLLDLSDRC</sequence>
<evidence type="ECO:0000256" key="2">
    <source>
        <dbReference type="ARBA" id="ARBA00022737"/>
    </source>
</evidence>